<proteinExistence type="predicted"/>
<comment type="caution">
    <text evidence="1">The sequence shown here is derived from an EMBL/GenBank/DDBJ whole genome shotgun (WGS) entry which is preliminary data.</text>
</comment>
<organism evidence="1 2">
    <name type="scientific">Sinanaerobacter chloroacetimidivorans</name>
    <dbReference type="NCBI Taxonomy" id="2818044"/>
    <lineage>
        <taxon>Bacteria</taxon>
        <taxon>Bacillati</taxon>
        <taxon>Bacillota</taxon>
        <taxon>Clostridia</taxon>
        <taxon>Peptostreptococcales</taxon>
        <taxon>Anaerovoracaceae</taxon>
        <taxon>Sinanaerobacter</taxon>
    </lineage>
</organism>
<protein>
    <submittedName>
        <fullName evidence="1">Uncharacterized protein</fullName>
    </submittedName>
</protein>
<gene>
    <name evidence="1" type="ORF">KCX82_09480</name>
</gene>
<reference evidence="1" key="2">
    <citation type="submission" date="2021-04" db="EMBL/GenBank/DDBJ databases">
        <authorList>
            <person name="Liu J."/>
        </authorList>
    </citation>
    <scope>NUCLEOTIDE SEQUENCE</scope>
    <source>
        <strain evidence="1">BAD-6</strain>
    </source>
</reference>
<dbReference type="AlphaFoldDB" id="A0A8J8B0Y0"/>
<keyword evidence="2" id="KW-1185">Reference proteome</keyword>
<evidence type="ECO:0000313" key="2">
    <source>
        <dbReference type="Proteomes" id="UP000675664"/>
    </source>
</evidence>
<dbReference type="Proteomes" id="UP000675664">
    <property type="component" value="Unassembled WGS sequence"/>
</dbReference>
<dbReference type="RefSeq" id="WP_227018234.1">
    <property type="nucleotide sequence ID" value="NZ_JAGSND010000005.1"/>
</dbReference>
<name>A0A8J8B0Y0_9FIRM</name>
<accession>A0A8J8B0Y0</accession>
<dbReference type="EMBL" id="JAGSND010000005">
    <property type="protein sequence ID" value="MBR0598103.1"/>
    <property type="molecule type" value="Genomic_DNA"/>
</dbReference>
<reference evidence="1" key="1">
    <citation type="submission" date="2021-04" db="EMBL/GenBank/DDBJ databases">
        <title>Sinoanaerobacter chloroacetimidivorans sp. nov., an obligate anaerobic bacterium isolated from anaerobic sludge.</title>
        <authorList>
            <person name="Bao Y."/>
        </authorList>
    </citation>
    <scope>NUCLEOTIDE SEQUENCE</scope>
    <source>
        <strain evidence="1">BAD-6</strain>
    </source>
</reference>
<evidence type="ECO:0000313" key="1">
    <source>
        <dbReference type="EMBL" id="MBR0598103.1"/>
    </source>
</evidence>
<sequence length="112" mass="13443">MTKQKRDQYTEMINRREITIEMLINCIANLEPLISKSAYEMKKYKYALSDNSEYYFKRYIGFRNIIMKILNSPPLEEIREIIKGYKKSDIVSNVMRDQIMELIISKDFTLVE</sequence>